<proteinExistence type="predicted"/>
<organism evidence="1 2">
    <name type="scientific">Brachionus plicatilis</name>
    <name type="common">Marine rotifer</name>
    <name type="synonym">Brachionus muelleri</name>
    <dbReference type="NCBI Taxonomy" id="10195"/>
    <lineage>
        <taxon>Eukaryota</taxon>
        <taxon>Metazoa</taxon>
        <taxon>Spiralia</taxon>
        <taxon>Gnathifera</taxon>
        <taxon>Rotifera</taxon>
        <taxon>Eurotatoria</taxon>
        <taxon>Monogononta</taxon>
        <taxon>Pseudotrocha</taxon>
        <taxon>Ploima</taxon>
        <taxon>Brachionidae</taxon>
        <taxon>Brachionus</taxon>
    </lineage>
</organism>
<evidence type="ECO:0000313" key="2">
    <source>
        <dbReference type="Proteomes" id="UP000276133"/>
    </source>
</evidence>
<dbReference type="EMBL" id="REGN01011526">
    <property type="protein sequence ID" value="RMZ97259.1"/>
    <property type="molecule type" value="Genomic_DNA"/>
</dbReference>
<reference evidence="1 2" key="1">
    <citation type="journal article" date="2018" name="Sci. Rep.">
        <title>Genomic signatures of local adaptation to the degree of environmental predictability in rotifers.</title>
        <authorList>
            <person name="Franch-Gras L."/>
            <person name="Hahn C."/>
            <person name="Garcia-Roger E.M."/>
            <person name="Carmona M.J."/>
            <person name="Serra M."/>
            <person name="Gomez A."/>
        </authorList>
    </citation>
    <scope>NUCLEOTIDE SEQUENCE [LARGE SCALE GENOMIC DNA]</scope>
    <source>
        <strain evidence="1">HYR1</strain>
    </source>
</reference>
<dbReference type="Proteomes" id="UP000276133">
    <property type="component" value="Unassembled WGS sequence"/>
</dbReference>
<accession>A0A3M7PE43</accession>
<dbReference type="AlphaFoldDB" id="A0A3M7PE43"/>
<evidence type="ECO:0000313" key="1">
    <source>
        <dbReference type="EMBL" id="RMZ97259.1"/>
    </source>
</evidence>
<protein>
    <submittedName>
        <fullName evidence="1">Uncharacterized protein</fullName>
    </submittedName>
</protein>
<gene>
    <name evidence="1" type="ORF">BpHYR1_044204</name>
</gene>
<keyword evidence="2" id="KW-1185">Reference proteome</keyword>
<name>A0A3M7PE43_BRAPC</name>
<sequence>MSVDALTKSETNLTKSYYFTKNNFYLSSSIVKLFTANYRSISSVQINKYLNKKKFFVPPPFKMVSHRLAQKSEKKH</sequence>
<comment type="caution">
    <text evidence="1">The sequence shown here is derived from an EMBL/GenBank/DDBJ whole genome shotgun (WGS) entry which is preliminary data.</text>
</comment>